<keyword evidence="2" id="KW-1185">Reference proteome</keyword>
<sequence length="86" mass="10341">MSDSTTQTVENRRFPKLNDVNYVEWAMRMEADLVRRKLWDGIVEITLDGDVQDPSQWQEEYEKKKMKRSVQRMNEARAEMIMQVDD</sequence>
<proteinExistence type="predicted"/>
<dbReference type="AlphaFoldDB" id="A0A371CGE6"/>
<dbReference type="Proteomes" id="UP000256964">
    <property type="component" value="Unassembled WGS sequence"/>
</dbReference>
<gene>
    <name evidence="1" type="ORF">OH76DRAFT_1367607</name>
</gene>
<evidence type="ECO:0000313" key="1">
    <source>
        <dbReference type="EMBL" id="RDX39352.1"/>
    </source>
</evidence>
<protein>
    <recommendedName>
        <fullName evidence="3">DUF4219 domain-containing protein</fullName>
    </recommendedName>
</protein>
<dbReference type="OrthoDB" id="2799606at2759"/>
<feature type="non-terminal residue" evidence="1">
    <location>
        <position position="86"/>
    </location>
</feature>
<evidence type="ECO:0008006" key="3">
    <source>
        <dbReference type="Google" id="ProtNLM"/>
    </source>
</evidence>
<reference evidence="1 2" key="1">
    <citation type="journal article" date="2018" name="Biotechnol. Biofuels">
        <title>Integrative visual omics of the white-rot fungus Polyporus brumalis exposes the biotechnological potential of its oxidative enzymes for delignifying raw plant biomass.</title>
        <authorList>
            <person name="Miyauchi S."/>
            <person name="Rancon A."/>
            <person name="Drula E."/>
            <person name="Hage H."/>
            <person name="Chaduli D."/>
            <person name="Favel A."/>
            <person name="Grisel S."/>
            <person name="Henrissat B."/>
            <person name="Herpoel-Gimbert I."/>
            <person name="Ruiz-Duenas F.J."/>
            <person name="Chevret D."/>
            <person name="Hainaut M."/>
            <person name="Lin J."/>
            <person name="Wang M."/>
            <person name="Pangilinan J."/>
            <person name="Lipzen A."/>
            <person name="Lesage-Meessen L."/>
            <person name="Navarro D."/>
            <person name="Riley R."/>
            <person name="Grigoriev I.V."/>
            <person name="Zhou S."/>
            <person name="Raouche S."/>
            <person name="Rosso M.N."/>
        </authorList>
    </citation>
    <scope>NUCLEOTIDE SEQUENCE [LARGE SCALE GENOMIC DNA]</scope>
    <source>
        <strain evidence="1 2">BRFM 1820</strain>
    </source>
</reference>
<accession>A0A371CGE6</accession>
<dbReference type="EMBL" id="KZ857996">
    <property type="protein sequence ID" value="RDX39352.1"/>
    <property type="molecule type" value="Genomic_DNA"/>
</dbReference>
<evidence type="ECO:0000313" key="2">
    <source>
        <dbReference type="Proteomes" id="UP000256964"/>
    </source>
</evidence>
<organism evidence="1 2">
    <name type="scientific">Lentinus brumalis</name>
    <dbReference type="NCBI Taxonomy" id="2498619"/>
    <lineage>
        <taxon>Eukaryota</taxon>
        <taxon>Fungi</taxon>
        <taxon>Dikarya</taxon>
        <taxon>Basidiomycota</taxon>
        <taxon>Agaricomycotina</taxon>
        <taxon>Agaricomycetes</taxon>
        <taxon>Polyporales</taxon>
        <taxon>Polyporaceae</taxon>
        <taxon>Lentinus</taxon>
    </lineage>
</organism>
<dbReference type="STRING" id="139420.A0A371CGE6"/>
<name>A0A371CGE6_9APHY</name>